<reference evidence="1" key="2">
    <citation type="submission" date="2015-11" db="EMBL/GenBank/DDBJ databases">
        <authorList>
            <person name="Zhang Y."/>
            <person name="Guo Z."/>
        </authorList>
    </citation>
    <scope>NUCLEOTIDE SEQUENCE</scope>
</reference>
<dbReference type="PROSITE" id="PS51257">
    <property type="entry name" value="PROKAR_LIPOPROTEIN"/>
    <property type="match status" value="1"/>
</dbReference>
<protein>
    <submittedName>
        <fullName evidence="1">Signal peptide peptidase-like 2b</fullName>
    </submittedName>
</protein>
<evidence type="ECO:0000313" key="1">
    <source>
        <dbReference type="EMBL" id="CUT98468.1"/>
    </source>
</evidence>
<proteinExistence type="predicted"/>
<keyword evidence="2" id="KW-1185">Reference proteome</keyword>
<sequence length="100" mass="11093">MIVVKRDRYEITSALALLGISCAQNTEKSSLASATILYTCKPTGSPDAEILECLISPFGKCNCLESGGYFRRCEQGGFLVRRLLCLPQANFWFRSSSFLE</sequence>
<dbReference type="EMBL" id="LN902170">
    <property type="protein sequence ID" value="CUT98468.1"/>
    <property type="molecule type" value="Genomic_DNA"/>
</dbReference>
<organism evidence="1 2">
    <name type="scientific">Echinococcus multilocularis</name>
    <name type="common">Fox tapeworm</name>
    <dbReference type="NCBI Taxonomy" id="6211"/>
    <lineage>
        <taxon>Eukaryota</taxon>
        <taxon>Metazoa</taxon>
        <taxon>Spiralia</taxon>
        <taxon>Lophotrochozoa</taxon>
        <taxon>Platyhelminthes</taxon>
        <taxon>Cestoda</taxon>
        <taxon>Eucestoda</taxon>
        <taxon>Cyclophyllidea</taxon>
        <taxon>Taeniidae</taxon>
        <taxon>Echinococcus</taxon>
    </lineage>
</organism>
<dbReference type="AlphaFoldDB" id="A0A0S4MK69"/>
<dbReference type="Proteomes" id="UP000017246">
    <property type="component" value="Unassembled WGS sequence"/>
</dbReference>
<evidence type="ECO:0000313" key="2">
    <source>
        <dbReference type="Proteomes" id="UP000017246"/>
    </source>
</evidence>
<reference evidence="1" key="1">
    <citation type="journal article" date="2013" name="Nature">
        <title>The genomes of four tapeworm species reveal adaptations to parasitism.</title>
        <authorList>
            <person name="Tsai I.J."/>
            <person name="Zarowiecki M."/>
            <person name="Holroyd N."/>
            <person name="Garciarrubio A."/>
            <person name="Sanchez-Flores A."/>
            <person name="Brooks K.L."/>
            <person name="Tracey A."/>
            <person name="Bobes R.J."/>
            <person name="Fragoso G."/>
            <person name="Sciutto E."/>
            <person name="Aslett M."/>
            <person name="Beasley H."/>
            <person name="Bennett H.M."/>
            <person name="Cai J."/>
            <person name="Camicia F."/>
            <person name="Clark R."/>
            <person name="Cucher M."/>
            <person name="De Silva N."/>
            <person name="Day T.A."/>
            <person name="Deplazes P."/>
            <person name="Estrada K."/>
            <person name="Fernandez C."/>
            <person name="Holland P.W."/>
            <person name="Hou J."/>
            <person name="Hu S."/>
            <person name="Huckvale T."/>
            <person name="Hung S.S."/>
            <person name="Kamenetzky L."/>
            <person name="Keane J.A."/>
            <person name="Kiss F."/>
            <person name="Koziol U."/>
            <person name="Lambert O."/>
            <person name="Liu K."/>
            <person name="Luo X."/>
            <person name="Luo Y."/>
            <person name="Macchiaroli N."/>
            <person name="Nichol S."/>
            <person name="Paps J."/>
            <person name="Parkinson J."/>
            <person name="Pouchkina-Stantcheva N."/>
            <person name="Riddiford N."/>
            <person name="Rosenzvit M."/>
            <person name="Salinas G."/>
            <person name="Wasmuth J.D."/>
            <person name="Zamanian M."/>
            <person name="Zheng Y."/>
            <person name="Cai X."/>
            <person name="Soberon X."/>
            <person name="Olson P.D."/>
            <person name="Laclette J.P."/>
            <person name="Brehm K."/>
            <person name="Berriman M."/>
            <person name="Garciarrubio A."/>
            <person name="Bobes R.J."/>
            <person name="Fragoso G."/>
            <person name="Sanchez-Flores A."/>
            <person name="Estrada K."/>
            <person name="Cevallos M.A."/>
            <person name="Morett E."/>
            <person name="Gonzalez V."/>
            <person name="Portillo T."/>
            <person name="Ochoa-Leyva A."/>
            <person name="Jose M.V."/>
            <person name="Sciutto E."/>
            <person name="Landa A."/>
            <person name="Jimenez L."/>
            <person name="Valdes V."/>
            <person name="Carrero J.C."/>
            <person name="Larralde C."/>
            <person name="Morales-Montor J."/>
            <person name="Limon-Lason J."/>
            <person name="Soberon X."/>
            <person name="Laclette J.P."/>
        </authorList>
    </citation>
    <scope>NUCLEOTIDE SEQUENCE [LARGE SCALE GENOMIC DNA]</scope>
</reference>
<name>A0A0S4MK69_ECHMU</name>
<dbReference type="OrthoDB" id="10250105at2759"/>
<accession>A0A0S4MK69</accession>